<feature type="coiled-coil region" evidence="1">
    <location>
        <begin position="73"/>
        <end position="100"/>
    </location>
</feature>
<protein>
    <submittedName>
        <fullName evidence="3">Uncharacterized protein</fullName>
    </submittedName>
</protein>
<reference evidence="3 4" key="1">
    <citation type="submission" date="2024-04" db="EMBL/GenBank/DDBJ databases">
        <authorList>
            <person name="Fracassetti M."/>
        </authorList>
    </citation>
    <scope>NUCLEOTIDE SEQUENCE [LARGE SCALE GENOMIC DNA]</scope>
</reference>
<dbReference type="AlphaFoldDB" id="A0AAV2CT38"/>
<sequence length="164" mass="18496">MGHLARVNELMEEEKNKKEQEAASARSIDINKHGASSSLIHGEEVEVEIEEDVDEKEEVLVDGLTIVTCEEDSQALISAQKELESEVEELEEAKEVKEGILVDVQDLSAPRVEHYTEESEFDGDNECLEIMEHLPIVPEVSHVDFVIGDSISKEEVRLENRQEI</sequence>
<accession>A0AAV2CT38</accession>
<feature type="region of interest" description="Disordered" evidence="2">
    <location>
        <begin position="1"/>
        <end position="41"/>
    </location>
</feature>
<proteinExistence type="predicted"/>
<evidence type="ECO:0000313" key="3">
    <source>
        <dbReference type="EMBL" id="CAL1359739.1"/>
    </source>
</evidence>
<keyword evidence="1" id="KW-0175">Coiled coil</keyword>
<evidence type="ECO:0000256" key="2">
    <source>
        <dbReference type="SAM" id="MobiDB-lite"/>
    </source>
</evidence>
<organism evidence="3 4">
    <name type="scientific">Linum trigynum</name>
    <dbReference type="NCBI Taxonomy" id="586398"/>
    <lineage>
        <taxon>Eukaryota</taxon>
        <taxon>Viridiplantae</taxon>
        <taxon>Streptophyta</taxon>
        <taxon>Embryophyta</taxon>
        <taxon>Tracheophyta</taxon>
        <taxon>Spermatophyta</taxon>
        <taxon>Magnoliopsida</taxon>
        <taxon>eudicotyledons</taxon>
        <taxon>Gunneridae</taxon>
        <taxon>Pentapetalae</taxon>
        <taxon>rosids</taxon>
        <taxon>fabids</taxon>
        <taxon>Malpighiales</taxon>
        <taxon>Linaceae</taxon>
        <taxon>Linum</taxon>
    </lineage>
</organism>
<keyword evidence="4" id="KW-1185">Reference proteome</keyword>
<dbReference type="Proteomes" id="UP001497516">
    <property type="component" value="Chromosome 10"/>
</dbReference>
<evidence type="ECO:0000313" key="4">
    <source>
        <dbReference type="Proteomes" id="UP001497516"/>
    </source>
</evidence>
<dbReference type="EMBL" id="OZ034814">
    <property type="protein sequence ID" value="CAL1359739.1"/>
    <property type="molecule type" value="Genomic_DNA"/>
</dbReference>
<name>A0AAV2CT38_9ROSI</name>
<gene>
    <name evidence="3" type="ORF">LTRI10_LOCUS7211</name>
</gene>
<evidence type="ECO:0000256" key="1">
    <source>
        <dbReference type="SAM" id="Coils"/>
    </source>
</evidence>